<organism evidence="1 2">
    <name type="scientific">Arthrobacter silviterrae</name>
    <dbReference type="NCBI Taxonomy" id="2026658"/>
    <lineage>
        <taxon>Bacteria</taxon>
        <taxon>Bacillati</taxon>
        <taxon>Actinomycetota</taxon>
        <taxon>Actinomycetes</taxon>
        <taxon>Micrococcales</taxon>
        <taxon>Micrococcaceae</taxon>
        <taxon>Arthrobacter</taxon>
    </lineage>
</organism>
<dbReference type="RefSeq" id="WP_165181038.1">
    <property type="nucleotide sequence ID" value="NZ_JAAKZI010000006.1"/>
</dbReference>
<dbReference type="Gene3D" id="3.30.1360.120">
    <property type="entry name" value="Probable tRNA modification gtpase trme, domain 1"/>
    <property type="match status" value="1"/>
</dbReference>
<dbReference type="InterPro" id="IPR007375">
    <property type="entry name" value="SoxG"/>
</dbReference>
<comment type="caution">
    <text evidence="1">The sequence shown here is derived from an EMBL/GenBank/DDBJ whole genome shotgun (WGS) entry which is preliminary data.</text>
</comment>
<gene>
    <name evidence="1" type="ORF">G6N77_05635</name>
</gene>
<reference evidence="1 2" key="1">
    <citation type="submission" date="2020-02" db="EMBL/GenBank/DDBJ databases">
        <title>Genome sequence of the type strain DSM 27180 of Arthrobacter silviterrae.</title>
        <authorList>
            <person name="Gao J."/>
            <person name="Sun J."/>
        </authorList>
    </citation>
    <scope>NUCLEOTIDE SEQUENCE [LARGE SCALE GENOMIC DNA]</scope>
    <source>
        <strain evidence="1 2">DSM 27180</strain>
    </source>
</reference>
<dbReference type="EMBL" id="JAAKZI010000006">
    <property type="protein sequence ID" value="NGN82946.1"/>
    <property type="molecule type" value="Genomic_DNA"/>
</dbReference>
<evidence type="ECO:0000313" key="2">
    <source>
        <dbReference type="Proteomes" id="UP000479226"/>
    </source>
</evidence>
<dbReference type="Gene3D" id="3.30.70.1520">
    <property type="entry name" value="Heterotetrameric sarcosine oxidase"/>
    <property type="match status" value="1"/>
</dbReference>
<proteinExistence type="predicted"/>
<dbReference type="SUPFAM" id="SSF103025">
    <property type="entry name" value="Folate-binding domain"/>
    <property type="match status" value="1"/>
</dbReference>
<keyword evidence="2" id="KW-1185">Reference proteome</keyword>
<name>A0ABX0D7T8_9MICC</name>
<dbReference type="InterPro" id="IPR027266">
    <property type="entry name" value="TrmE/GcvT-like"/>
</dbReference>
<accession>A0ABX0D7T8</accession>
<dbReference type="Pfam" id="PF04268">
    <property type="entry name" value="SoxG"/>
    <property type="match status" value="1"/>
</dbReference>
<dbReference type="Proteomes" id="UP000479226">
    <property type="component" value="Unassembled WGS sequence"/>
</dbReference>
<protein>
    <submittedName>
        <fullName evidence="1">Sarcosine oxidase subunit gamma</fullName>
    </submittedName>
</protein>
<sequence length="213" mass="22111">MVNTTANTEVRGLRRSPAAHLWTDFAVGSVAGERGVTLREIPFQTMVGIRVDPSSEAGRRIGTVTGGLPLACGNVTSGPSGLAVLWLGPDEFLAIAPDNGGVDGGILAAALVEALGESSGQVVDLSSNRTTLELAGPSARDVLEKSCAADLHPRAFAPGTAITTEIGKIPVVLWKTGPETFQIFPRASFADHLGRWLLDGMGEFAAAGSPTWH</sequence>
<evidence type="ECO:0000313" key="1">
    <source>
        <dbReference type="EMBL" id="NGN82946.1"/>
    </source>
</evidence>